<evidence type="ECO:0000256" key="4">
    <source>
        <dbReference type="ARBA" id="ARBA00022723"/>
    </source>
</evidence>
<dbReference type="InterPro" id="IPR023298">
    <property type="entry name" value="ATPase_P-typ_TM_dom_sf"/>
</dbReference>
<dbReference type="InterPro" id="IPR008250">
    <property type="entry name" value="ATPase_P-typ_transduc_dom_A_sf"/>
</dbReference>
<dbReference type="GO" id="GO:0005886">
    <property type="term" value="C:plasma membrane"/>
    <property type="evidence" value="ECO:0007669"/>
    <property type="project" value="UniProtKB-SubCell"/>
</dbReference>
<dbReference type="GO" id="GO:0016887">
    <property type="term" value="F:ATP hydrolysis activity"/>
    <property type="evidence" value="ECO:0007669"/>
    <property type="project" value="InterPro"/>
</dbReference>
<dbReference type="OrthoDB" id="391538at2"/>
<feature type="transmembrane region" description="Helical" evidence="7">
    <location>
        <begin position="702"/>
        <end position="720"/>
    </location>
</feature>
<feature type="transmembrane region" description="Helical" evidence="7">
    <location>
        <begin position="200"/>
        <end position="218"/>
    </location>
</feature>
<evidence type="ECO:0000256" key="7">
    <source>
        <dbReference type="RuleBase" id="RU362081"/>
    </source>
</evidence>
<dbReference type="InterPro" id="IPR023299">
    <property type="entry name" value="ATPase_P-typ_cyto_dom_N"/>
</dbReference>
<organism evidence="9 10">
    <name type="scientific">Methylocella silvestris</name>
    <dbReference type="NCBI Taxonomy" id="199596"/>
    <lineage>
        <taxon>Bacteria</taxon>
        <taxon>Pseudomonadati</taxon>
        <taxon>Pseudomonadota</taxon>
        <taxon>Alphaproteobacteria</taxon>
        <taxon>Hyphomicrobiales</taxon>
        <taxon>Beijerinckiaceae</taxon>
        <taxon>Methylocella</taxon>
    </lineage>
</organism>
<dbReference type="AlphaFoldDB" id="A0A2J7TMN3"/>
<comment type="caution">
    <text evidence="9">The sequence shown here is derived from an EMBL/GenBank/DDBJ whole genome shotgun (WGS) entry which is preliminary data.</text>
</comment>
<dbReference type="Gene3D" id="3.30.70.100">
    <property type="match status" value="1"/>
</dbReference>
<dbReference type="SUPFAM" id="SSF55008">
    <property type="entry name" value="HMA, heavy metal-associated domain"/>
    <property type="match status" value="1"/>
</dbReference>
<feature type="transmembrane region" description="Helical" evidence="7">
    <location>
        <begin position="139"/>
        <end position="160"/>
    </location>
</feature>
<dbReference type="InterPro" id="IPR036163">
    <property type="entry name" value="HMA_dom_sf"/>
</dbReference>
<dbReference type="PROSITE" id="PS50846">
    <property type="entry name" value="HMA_2"/>
    <property type="match status" value="1"/>
</dbReference>
<keyword evidence="7" id="KW-0547">Nucleotide-binding</keyword>
<dbReference type="NCBIfam" id="TIGR01511">
    <property type="entry name" value="ATPase-IB1_Cu"/>
    <property type="match status" value="1"/>
</dbReference>
<dbReference type="Gene3D" id="3.40.1110.10">
    <property type="entry name" value="Calcium-transporting ATPase, cytoplasmic domain N"/>
    <property type="match status" value="1"/>
</dbReference>
<feature type="transmembrane region" description="Helical" evidence="7">
    <location>
        <begin position="383"/>
        <end position="414"/>
    </location>
</feature>
<feature type="domain" description="HMA" evidence="8">
    <location>
        <begin position="19"/>
        <end position="84"/>
    </location>
</feature>
<dbReference type="GO" id="GO:0046872">
    <property type="term" value="F:metal ion binding"/>
    <property type="evidence" value="ECO:0007669"/>
    <property type="project" value="UniProtKB-KW"/>
</dbReference>
<keyword evidence="3 7" id="KW-0812">Transmembrane</keyword>
<dbReference type="InterPro" id="IPR023214">
    <property type="entry name" value="HAD_sf"/>
</dbReference>
<dbReference type="NCBIfam" id="TIGR01525">
    <property type="entry name" value="ATPase-IB_hvy"/>
    <property type="match status" value="1"/>
</dbReference>
<feature type="transmembrane region" description="Helical" evidence="7">
    <location>
        <begin position="172"/>
        <end position="194"/>
    </location>
</feature>
<dbReference type="GO" id="GO:0015662">
    <property type="term" value="F:P-type ion transporter activity"/>
    <property type="evidence" value="ECO:0007669"/>
    <property type="project" value="UniProtKB-ARBA"/>
</dbReference>
<protein>
    <submittedName>
        <fullName evidence="9">Copper-translocating P-type ATPase</fullName>
    </submittedName>
</protein>
<keyword evidence="4 7" id="KW-0479">Metal-binding</keyword>
<dbReference type="Gene3D" id="2.70.150.10">
    <property type="entry name" value="Calcium-transporting ATPase, cytoplasmic transduction domain A"/>
    <property type="match status" value="1"/>
</dbReference>
<dbReference type="RefSeq" id="WP_102842340.1">
    <property type="nucleotide sequence ID" value="NZ_PDZR01000001.1"/>
</dbReference>
<proteinExistence type="inferred from homology"/>
<keyword evidence="6 7" id="KW-0472">Membrane</keyword>
<sequence>MTEALDLSAFVQRLEEGGCRIEFAVEGVKDAAAIHAIEHALRALPGLTKARVNFSEQRLLVEWTDGVDPASIVERVRALGYRIYPFSPRLREEDVEASQARWLLRCLAVAAFAAMNIMLLSISVWAGNVSDITPETRDFFHWVSALIVLPAAAFAGQPFFRSAIRALGRRSLNMDVPISLGVLLALTMSVFETLRHAEHAYFDSAIMLLVFLLAGRYLDSAMRRKTRSYAANLSALRAPTASRIDADGTVGLVPAAALRPSEIVLLRPGERAPVDGIVVEGRSEIDQSLVTGETAPVPVGAGHEIYAGSLNFSGALTIRVKAAGGGTFLDEIERLLDGAIHEKSAYVRLADRAARLYAPVVHSMAALTVIFWLIAGASVHDAIIAAIAVLIITCPCALALAVPAVQVVAAGALFRAKIILSAGDAIERFADVDMVVFDKTGTLTLPELGVEVDDDAPPGLVERAARLALASHHPLAAALARLSRAQAPVADAQEVPGSGVQATIDGAEARLGSPGFCGLEADAARLRLIHPGASLIAFRHGGEATIFRIRQKLRADAASVIAALRRRGLAIVILSGDADPAVRSCALALGVAEWRADMRPGEKLAFLAELKKNGRKPLMVGDGMNDAPALAAAHASLSPITASGLAQAAADALFLGDLLGPVDAVLDVSRRAKNLMRQNLGFAVVYNMVAVPLAVAGLATPLIAAAAMSGSSIIVTLNALRARGAARAIAPGGAPAAARSASRLNEARP</sequence>
<dbReference type="InterPro" id="IPR036412">
    <property type="entry name" value="HAD-like_sf"/>
</dbReference>
<keyword evidence="7" id="KW-1003">Cell membrane</keyword>
<dbReference type="InterPro" id="IPR001757">
    <property type="entry name" value="P_typ_ATPase"/>
</dbReference>
<dbReference type="GO" id="GO:0019829">
    <property type="term" value="F:ATPase-coupled monoatomic cation transmembrane transporter activity"/>
    <property type="evidence" value="ECO:0007669"/>
    <property type="project" value="InterPro"/>
</dbReference>
<evidence type="ECO:0000256" key="1">
    <source>
        <dbReference type="ARBA" id="ARBA00004370"/>
    </source>
</evidence>
<dbReference type="EMBL" id="PDZR01000001">
    <property type="protein sequence ID" value="PNG28038.1"/>
    <property type="molecule type" value="Genomic_DNA"/>
</dbReference>
<dbReference type="InterPro" id="IPR027256">
    <property type="entry name" value="P-typ_ATPase_IB"/>
</dbReference>
<dbReference type="PRINTS" id="PR00119">
    <property type="entry name" value="CATATPASE"/>
</dbReference>
<dbReference type="SUPFAM" id="SSF81653">
    <property type="entry name" value="Calcium ATPase, transduction domain A"/>
    <property type="match status" value="1"/>
</dbReference>
<evidence type="ECO:0000256" key="6">
    <source>
        <dbReference type="ARBA" id="ARBA00023136"/>
    </source>
</evidence>
<gene>
    <name evidence="9" type="ORF">CR492_02060</name>
</gene>
<dbReference type="CDD" id="cd00371">
    <property type="entry name" value="HMA"/>
    <property type="match status" value="1"/>
</dbReference>
<dbReference type="GO" id="GO:0005524">
    <property type="term" value="F:ATP binding"/>
    <property type="evidence" value="ECO:0007669"/>
    <property type="project" value="UniProtKB-UniRule"/>
</dbReference>
<dbReference type="SUPFAM" id="SSF56784">
    <property type="entry name" value="HAD-like"/>
    <property type="match status" value="1"/>
</dbReference>
<feature type="transmembrane region" description="Helical" evidence="7">
    <location>
        <begin position="356"/>
        <end position="377"/>
    </location>
</feature>
<name>A0A2J7TMN3_METSI</name>
<dbReference type="PROSITE" id="PS00154">
    <property type="entry name" value="ATPASE_E1_E2"/>
    <property type="match status" value="1"/>
</dbReference>
<dbReference type="Proteomes" id="UP000236286">
    <property type="component" value="Unassembled WGS sequence"/>
</dbReference>
<accession>A0A2J7TMN3</accession>
<feature type="transmembrane region" description="Helical" evidence="7">
    <location>
        <begin position="102"/>
        <end position="127"/>
    </location>
</feature>
<reference evidence="9 10" key="1">
    <citation type="submission" date="2017-10" db="EMBL/GenBank/DDBJ databases">
        <title>Genome announcement of Methylocella silvestris TVC from permafrost.</title>
        <authorList>
            <person name="Wang J."/>
            <person name="Geng K."/>
            <person name="Ul-Haque F."/>
            <person name="Crombie A.T."/>
            <person name="Street L.E."/>
            <person name="Wookey P.A."/>
            <person name="Murrell J.C."/>
            <person name="Pratscher J."/>
        </authorList>
    </citation>
    <scope>NUCLEOTIDE SEQUENCE [LARGE SCALE GENOMIC DNA]</scope>
    <source>
        <strain evidence="9 10">TVC</strain>
    </source>
</reference>
<comment type="subcellular location">
    <subcellularLocation>
        <location evidence="7">Cell membrane</location>
    </subcellularLocation>
    <subcellularLocation>
        <location evidence="1">Membrane</location>
    </subcellularLocation>
</comment>
<comment type="similarity">
    <text evidence="2 7">Belongs to the cation transport ATPase (P-type) (TC 3.A.3) family. Type IB subfamily.</text>
</comment>
<evidence type="ECO:0000313" key="9">
    <source>
        <dbReference type="EMBL" id="PNG28038.1"/>
    </source>
</evidence>
<dbReference type="InterPro" id="IPR018303">
    <property type="entry name" value="ATPase_P-typ_P_site"/>
</dbReference>
<dbReference type="SUPFAM" id="SSF81665">
    <property type="entry name" value="Calcium ATPase, transmembrane domain M"/>
    <property type="match status" value="1"/>
</dbReference>
<dbReference type="Gene3D" id="3.40.50.1000">
    <property type="entry name" value="HAD superfamily/HAD-like"/>
    <property type="match status" value="1"/>
</dbReference>
<dbReference type="NCBIfam" id="TIGR01494">
    <property type="entry name" value="ATPase_P-type"/>
    <property type="match status" value="1"/>
</dbReference>
<dbReference type="InterPro" id="IPR006121">
    <property type="entry name" value="HMA_dom"/>
</dbReference>
<dbReference type="Pfam" id="PF00122">
    <property type="entry name" value="E1-E2_ATPase"/>
    <property type="match status" value="1"/>
</dbReference>
<evidence type="ECO:0000256" key="2">
    <source>
        <dbReference type="ARBA" id="ARBA00006024"/>
    </source>
</evidence>
<keyword evidence="7" id="KW-0067">ATP-binding</keyword>
<keyword evidence="5 7" id="KW-1133">Transmembrane helix</keyword>
<dbReference type="GO" id="GO:0030001">
    <property type="term" value="P:metal ion transport"/>
    <property type="evidence" value="ECO:0007669"/>
    <property type="project" value="UniProtKB-ARBA"/>
</dbReference>
<dbReference type="InterPro" id="IPR059000">
    <property type="entry name" value="ATPase_P-type_domA"/>
</dbReference>
<dbReference type="PANTHER" id="PTHR46594">
    <property type="entry name" value="P-TYPE CATION-TRANSPORTING ATPASE"/>
    <property type="match status" value="1"/>
</dbReference>
<evidence type="ECO:0000313" key="10">
    <source>
        <dbReference type="Proteomes" id="UP000236286"/>
    </source>
</evidence>
<evidence type="ECO:0000259" key="8">
    <source>
        <dbReference type="PROSITE" id="PS50846"/>
    </source>
</evidence>
<dbReference type="Pfam" id="PF00702">
    <property type="entry name" value="Hydrolase"/>
    <property type="match status" value="1"/>
</dbReference>
<evidence type="ECO:0000256" key="3">
    <source>
        <dbReference type="ARBA" id="ARBA00022692"/>
    </source>
</evidence>
<evidence type="ECO:0000256" key="5">
    <source>
        <dbReference type="ARBA" id="ARBA00022989"/>
    </source>
</evidence>
<dbReference type="Pfam" id="PF00403">
    <property type="entry name" value="HMA"/>
    <property type="match status" value="1"/>
</dbReference>
<dbReference type="PANTHER" id="PTHR46594:SF4">
    <property type="entry name" value="P-TYPE CATION-TRANSPORTING ATPASE"/>
    <property type="match status" value="1"/>
</dbReference>
<feature type="transmembrane region" description="Helical" evidence="7">
    <location>
        <begin position="679"/>
        <end position="696"/>
    </location>
</feature>